<gene>
    <name evidence="2" type="ORF">Dbus_chr2Lg2426</name>
    <name evidence="3" type="ORF">Dbus_chr2Lg2439</name>
</gene>
<accession>A0A0M4E3F6</accession>
<dbReference type="Gene3D" id="3.30.1330.30">
    <property type="match status" value="1"/>
</dbReference>
<dbReference type="SMR" id="A0A0M4E3F6"/>
<name>A0A0M4E3F6_DROBS</name>
<dbReference type="InterPro" id="IPR001921">
    <property type="entry name" value="Ribosomal_eL8_euk"/>
</dbReference>
<dbReference type="Proteomes" id="UP000494163">
    <property type="component" value="Chromosome 2L"/>
</dbReference>
<dbReference type="STRING" id="30019.A0A0M4E3F6"/>
<dbReference type="AlphaFoldDB" id="A0A0M4E3F6"/>
<proteinExistence type="inferred from homology"/>
<evidence type="ECO:0000313" key="2">
    <source>
        <dbReference type="EMBL" id="ALC40341.1"/>
    </source>
</evidence>
<dbReference type="EMBL" id="CP012523">
    <property type="protein sequence ID" value="ALC40341.1"/>
    <property type="molecule type" value="Genomic_DNA"/>
</dbReference>
<comment type="similarity">
    <text evidence="1">Belongs to the eukaryotic ribosomal protein eL8 family.</text>
</comment>
<keyword evidence="4" id="KW-1185">Reference proteome</keyword>
<evidence type="ECO:0000313" key="3">
    <source>
        <dbReference type="EMBL" id="ALC40354.1"/>
    </source>
</evidence>
<reference evidence="3 4" key="1">
    <citation type="submission" date="2015-08" db="EMBL/GenBank/DDBJ databases">
        <title>Ancestral chromatin configuration constrains chromatin evolution on differentiating sex chromosomes in Drosophila.</title>
        <authorList>
            <person name="Zhou Q."/>
            <person name="Bachtrog D."/>
        </authorList>
    </citation>
    <scope>NUCLEOTIDE SEQUENCE [LARGE SCALE GENOMIC DNA]</scope>
    <source>
        <tissue evidence="3">Whole larvae</tissue>
    </source>
</reference>
<evidence type="ECO:0000313" key="4">
    <source>
        <dbReference type="Proteomes" id="UP000494163"/>
    </source>
</evidence>
<dbReference type="InterPro" id="IPR029064">
    <property type="entry name" value="Ribosomal_eL30-like_sf"/>
</dbReference>
<organism evidence="3 4">
    <name type="scientific">Drosophila busckii</name>
    <name type="common">Fruit fly</name>
    <dbReference type="NCBI Taxonomy" id="30019"/>
    <lineage>
        <taxon>Eukaryota</taxon>
        <taxon>Metazoa</taxon>
        <taxon>Ecdysozoa</taxon>
        <taxon>Arthropoda</taxon>
        <taxon>Hexapoda</taxon>
        <taxon>Insecta</taxon>
        <taxon>Pterygota</taxon>
        <taxon>Neoptera</taxon>
        <taxon>Endopterygota</taxon>
        <taxon>Diptera</taxon>
        <taxon>Brachycera</taxon>
        <taxon>Muscomorpha</taxon>
        <taxon>Ephydroidea</taxon>
        <taxon>Drosophilidae</taxon>
        <taxon>Drosophila</taxon>
    </lineage>
</organism>
<comment type="function">
    <text evidence="1">Component of the ribosome.</text>
</comment>
<evidence type="ECO:0000256" key="1">
    <source>
        <dbReference type="RuleBase" id="RU367042"/>
    </source>
</evidence>
<protein>
    <recommendedName>
        <fullName evidence="1">60S ribosomal protein L7a</fullName>
    </recommendedName>
</protein>
<sequence length="77" mass="8514">MGVAYCIIKGKARLGRKNCSALALTNVNSNHKAKLSKLLQIVKSNFNVRYEQMRRHWGGGIIGSKSLLRISKLKSGT</sequence>
<dbReference type="GO" id="GO:0003723">
    <property type="term" value="F:RNA binding"/>
    <property type="evidence" value="ECO:0007669"/>
    <property type="project" value="UniProtKB-UniRule"/>
</dbReference>
<keyword evidence="1" id="KW-0687">Ribonucleoprotein</keyword>
<keyword evidence="1" id="KW-0689">Ribosomal protein</keyword>
<dbReference type="EMBL" id="CP012523">
    <property type="protein sequence ID" value="ALC40354.1"/>
    <property type="molecule type" value="Genomic_DNA"/>
</dbReference>
<dbReference type="GO" id="GO:0022625">
    <property type="term" value="C:cytosolic large ribosomal subunit"/>
    <property type="evidence" value="ECO:0007669"/>
    <property type="project" value="UniProtKB-UniRule"/>
</dbReference>
<dbReference type="OrthoDB" id="29563at2759"/>
<dbReference type="PRINTS" id="PR00882">
    <property type="entry name" value="RIBOSOMALL7A"/>
</dbReference>